<organism evidence="1 2">
    <name type="scientific">Anopheles culicifacies</name>
    <dbReference type="NCBI Taxonomy" id="139723"/>
    <lineage>
        <taxon>Eukaryota</taxon>
        <taxon>Metazoa</taxon>
        <taxon>Ecdysozoa</taxon>
        <taxon>Arthropoda</taxon>
        <taxon>Hexapoda</taxon>
        <taxon>Insecta</taxon>
        <taxon>Pterygota</taxon>
        <taxon>Neoptera</taxon>
        <taxon>Endopterygota</taxon>
        <taxon>Diptera</taxon>
        <taxon>Nematocera</taxon>
        <taxon>Culicoidea</taxon>
        <taxon>Culicidae</taxon>
        <taxon>Anophelinae</taxon>
        <taxon>Anopheles</taxon>
        <taxon>culicifacies species complex</taxon>
    </lineage>
</organism>
<name>A0A182M8P5_9DIPT</name>
<keyword evidence="2" id="KW-1185">Reference proteome</keyword>
<evidence type="ECO:0000313" key="2">
    <source>
        <dbReference type="Proteomes" id="UP000075883"/>
    </source>
</evidence>
<dbReference type="EnsemblMetazoa" id="ACUA012228-RA">
    <property type="protein sequence ID" value="ACUA012228-PA"/>
    <property type="gene ID" value="ACUA012228"/>
</dbReference>
<proteinExistence type="predicted"/>
<dbReference type="AlphaFoldDB" id="A0A182M8P5"/>
<accession>A0A182M8P5</accession>
<evidence type="ECO:0000313" key="1">
    <source>
        <dbReference type="EnsemblMetazoa" id="ACUA012228-PA"/>
    </source>
</evidence>
<protein>
    <submittedName>
        <fullName evidence="1">Uncharacterized protein</fullName>
    </submittedName>
</protein>
<reference evidence="1" key="2">
    <citation type="submission" date="2020-05" db="UniProtKB">
        <authorList>
            <consortium name="EnsemblMetazoa"/>
        </authorList>
    </citation>
    <scope>IDENTIFICATION</scope>
    <source>
        <strain evidence="1">A-37</strain>
    </source>
</reference>
<dbReference type="EMBL" id="AXCM01002708">
    <property type="status" value="NOT_ANNOTATED_CDS"/>
    <property type="molecule type" value="Genomic_DNA"/>
</dbReference>
<reference evidence="2" key="1">
    <citation type="submission" date="2013-09" db="EMBL/GenBank/DDBJ databases">
        <title>The Genome Sequence of Anopheles culicifacies species A.</title>
        <authorList>
            <consortium name="The Broad Institute Genomics Platform"/>
            <person name="Neafsey D.E."/>
            <person name="Besansky N."/>
            <person name="Howell P."/>
            <person name="Walton C."/>
            <person name="Young S.K."/>
            <person name="Zeng Q."/>
            <person name="Gargeya S."/>
            <person name="Fitzgerald M."/>
            <person name="Haas B."/>
            <person name="Abouelleil A."/>
            <person name="Allen A.W."/>
            <person name="Alvarado L."/>
            <person name="Arachchi H.M."/>
            <person name="Berlin A.M."/>
            <person name="Chapman S.B."/>
            <person name="Gainer-Dewar J."/>
            <person name="Goldberg J."/>
            <person name="Griggs A."/>
            <person name="Gujja S."/>
            <person name="Hansen M."/>
            <person name="Howarth C."/>
            <person name="Imamovic A."/>
            <person name="Ireland A."/>
            <person name="Larimer J."/>
            <person name="McCowan C."/>
            <person name="Murphy C."/>
            <person name="Pearson M."/>
            <person name="Poon T.W."/>
            <person name="Priest M."/>
            <person name="Roberts A."/>
            <person name="Saif S."/>
            <person name="Shea T."/>
            <person name="Sisk P."/>
            <person name="Sykes S."/>
            <person name="Wortman J."/>
            <person name="Nusbaum C."/>
            <person name="Birren B."/>
        </authorList>
    </citation>
    <scope>NUCLEOTIDE SEQUENCE [LARGE SCALE GENOMIC DNA]</scope>
    <source>
        <strain evidence="2">A-37</strain>
    </source>
</reference>
<sequence length="103" mass="11872">MPVQIVQKRAELKQYHADPSVPERIRRYHPAGRYRHKHVEKRDHVRRYQIALGKSGHIVHDRSDRCEQIVFTQATSSYRTMCRLSCSGIEDEGASTGDVTVLA</sequence>
<dbReference type="VEuPathDB" id="VectorBase:ACUA012228"/>
<dbReference type="Proteomes" id="UP000075883">
    <property type="component" value="Unassembled WGS sequence"/>
</dbReference>